<dbReference type="OrthoDB" id="1193416at2759"/>
<name>A0A8K0GQ69_9ROSA</name>
<organism evidence="2 3">
    <name type="scientific">Rhamnella rubrinervis</name>
    <dbReference type="NCBI Taxonomy" id="2594499"/>
    <lineage>
        <taxon>Eukaryota</taxon>
        <taxon>Viridiplantae</taxon>
        <taxon>Streptophyta</taxon>
        <taxon>Embryophyta</taxon>
        <taxon>Tracheophyta</taxon>
        <taxon>Spermatophyta</taxon>
        <taxon>Magnoliopsida</taxon>
        <taxon>eudicotyledons</taxon>
        <taxon>Gunneridae</taxon>
        <taxon>Pentapetalae</taxon>
        <taxon>rosids</taxon>
        <taxon>fabids</taxon>
        <taxon>Rosales</taxon>
        <taxon>Rhamnaceae</taxon>
        <taxon>rhamnoid group</taxon>
        <taxon>Rhamneae</taxon>
        <taxon>Rhamnella</taxon>
    </lineage>
</organism>
<evidence type="ECO:0000313" key="2">
    <source>
        <dbReference type="EMBL" id="KAF3437397.1"/>
    </source>
</evidence>
<evidence type="ECO:0000259" key="1">
    <source>
        <dbReference type="Pfam" id="PF00931"/>
    </source>
</evidence>
<gene>
    <name evidence="2" type="ORF">FNV43_RR20150</name>
</gene>
<dbReference type="InterPro" id="IPR027417">
    <property type="entry name" value="P-loop_NTPase"/>
</dbReference>
<comment type="caution">
    <text evidence="2">The sequence shown here is derived from an EMBL/GenBank/DDBJ whole genome shotgun (WGS) entry which is preliminary data.</text>
</comment>
<sequence>MMLKKRSKSNVKQWLHMLEATFDARTLCMKSTEALCEMEVEQEATQVMTLCERAGERSSPRTPPPLVEDCVYGGDANKEAIIKLVSDDDLGGGNKIYVIPIVGMGGSGKTTLAHLVYNDSSVNKRGWDLKAWILLSMTLMFWH</sequence>
<accession>A0A8K0GQ69</accession>
<dbReference type="GO" id="GO:0043531">
    <property type="term" value="F:ADP binding"/>
    <property type="evidence" value="ECO:0007669"/>
    <property type="project" value="InterPro"/>
</dbReference>
<dbReference type="InterPro" id="IPR002182">
    <property type="entry name" value="NB-ARC"/>
</dbReference>
<evidence type="ECO:0000313" key="3">
    <source>
        <dbReference type="Proteomes" id="UP000796880"/>
    </source>
</evidence>
<dbReference type="Proteomes" id="UP000796880">
    <property type="component" value="Unassembled WGS sequence"/>
</dbReference>
<dbReference type="AlphaFoldDB" id="A0A8K0GQ69"/>
<feature type="domain" description="NB-ARC" evidence="1">
    <location>
        <begin position="84"/>
        <end position="139"/>
    </location>
</feature>
<reference evidence="2" key="1">
    <citation type="submission" date="2020-03" db="EMBL/GenBank/DDBJ databases">
        <title>A high-quality chromosome-level genome assembly of a woody plant with both climbing and erect habits, Rhamnella rubrinervis.</title>
        <authorList>
            <person name="Lu Z."/>
            <person name="Yang Y."/>
            <person name="Zhu X."/>
            <person name="Sun Y."/>
        </authorList>
    </citation>
    <scope>NUCLEOTIDE SEQUENCE</scope>
    <source>
        <strain evidence="2">BYM</strain>
        <tissue evidence="2">Leaf</tissue>
    </source>
</reference>
<keyword evidence="3" id="KW-1185">Reference proteome</keyword>
<dbReference type="EMBL" id="VOIH02000009">
    <property type="protein sequence ID" value="KAF3437397.1"/>
    <property type="molecule type" value="Genomic_DNA"/>
</dbReference>
<proteinExistence type="predicted"/>
<dbReference type="SUPFAM" id="SSF52540">
    <property type="entry name" value="P-loop containing nucleoside triphosphate hydrolases"/>
    <property type="match status" value="1"/>
</dbReference>
<dbReference type="Pfam" id="PF00931">
    <property type="entry name" value="NB-ARC"/>
    <property type="match status" value="1"/>
</dbReference>
<dbReference type="Gene3D" id="3.40.50.300">
    <property type="entry name" value="P-loop containing nucleotide triphosphate hydrolases"/>
    <property type="match status" value="1"/>
</dbReference>
<protein>
    <recommendedName>
        <fullName evidence="1">NB-ARC domain-containing protein</fullName>
    </recommendedName>
</protein>